<feature type="region of interest" description="Disordered" evidence="3">
    <location>
        <begin position="281"/>
        <end position="316"/>
    </location>
</feature>
<feature type="compositionally biased region" description="Polar residues" evidence="3">
    <location>
        <begin position="593"/>
        <end position="603"/>
    </location>
</feature>
<feature type="compositionally biased region" description="Basic and acidic residues" evidence="3">
    <location>
        <begin position="505"/>
        <end position="519"/>
    </location>
</feature>
<evidence type="ECO:0000256" key="3">
    <source>
        <dbReference type="SAM" id="MobiDB-lite"/>
    </source>
</evidence>
<feature type="compositionally biased region" description="Basic residues" evidence="3">
    <location>
        <begin position="541"/>
        <end position="553"/>
    </location>
</feature>
<evidence type="ECO:0000259" key="4">
    <source>
        <dbReference type="Pfam" id="PF12656"/>
    </source>
</evidence>
<sequence length="727" mass="82377">MNDSKQDTTIGAAAPAAPPAPPSRPTISISLNKKKRTASSSTATNTHKRSSLAGTSLVEEYSTIAAQAKSISQRRREEGEVLVIPCRSNVGGGDAGDKPLLLAKREMLLRPPPTNDIPDVHVTNDTGQITEEMASVLPPNKSDMDAQDGIEDDIEATLQLIQSANHRRGNTNTFNDGPNRSGVVTTIAAPSKNEIHSRFRTTTTTTMENDEELFRRDLSHRADDIDPTSSTYAQVSIHDFGGALLRGMGWTGGGAVSGGGDASTRNNSSGSEIKARPHRLGLGATPLLPPVTGGKGSGSGVVRRARRPEEVKREEERMRLEEERERERLEKQRLDVQWTLQRESVVWVNGEEDDGGGDGTTRPRARARVVQTAGVPGLNRILIRMEDGRERSVNKGSVELCSWEELEANPFQTKDQVVEDREKIGKREERQNLRDDAKSKRDTSSHKLRDNNTDNYGDERSEDRNDRKPNDQHHSERHRDHKKDGHRRNDYSDDDSHYRQRRKTSSRDKHYNDSDDDGSHHRRRHKESSRDKRYSDDDSHSKRKRKESSRRKRDRSEERDRSHSQTKHRDREGRDDHRRDKDDSKRSRHSSSTPQNDNQHQQHLNWLLPNIRVRLVSKRYPRQHLQKGIVQDVIPSSKNNNPKAVILMDNQEVLDNIPERYLETALPRTGGNVIVLEGCHRWKKGRLLERSSERSRGIIQLFEDLEVVEVSLDGVAEWCGPIDEDFS</sequence>
<evidence type="ECO:0000313" key="5">
    <source>
        <dbReference type="EMBL" id="KAL3802074.1"/>
    </source>
</evidence>
<proteinExistence type="predicted"/>
<dbReference type="AlphaFoldDB" id="A0ABD3QNT5"/>
<feature type="compositionally biased region" description="Basic and acidic residues" evidence="3">
    <location>
        <begin position="416"/>
        <end position="478"/>
    </location>
</feature>
<feature type="domain" description="Spp2/MOS2 G-patch" evidence="4">
    <location>
        <begin position="228"/>
        <end position="286"/>
    </location>
</feature>
<dbReference type="InterPro" id="IPR045166">
    <property type="entry name" value="Spp2-like"/>
</dbReference>
<dbReference type="EMBL" id="JABMIG020000022">
    <property type="protein sequence ID" value="KAL3802074.1"/>
    <property type="molecule type" value="Genomic_DNA"/>
</dbReference>
<dbReference type="PANTHER" id="PTHR15818">
    <property type="entry name" value="G PATCH AND KOW-CONTAINING"/>
    <property type="match status" value="1"/>
</dbReference>
<dbReference type="Proteomes" id="UP001516023">
    <property type="component" value="Unassembled WGS sequence"/>
</dbReference>
<feature type="compositionally biased region" description="Basic and acidic residues" evidence="3">
    <location>
        <begin position="307"/>
        <end position="316"/>
    </location>
</feature>
<accession>A0ABD3QNT5</accession>
<organism evidence="5 6">
    <name type="scientific">Cyclotella cryptica</name>
    <dbReference type="NCBI Taxonomy" id="29204"/>
    <lineage>
        <taxon>Eukaryota</taxon>
        <taxon>Sar</taxon>
        <taxon>Stramenopiles</taxon>
        <taxon>Ochrophyta</taxon>
        <taxon>Bacillariophyta</taxon>
        <taxon>Coscinodiscophyceae</taxon>
        <taxon>Thalassiosirophycidae</taxon>
        <taxon>Stephanodiscales</taxon>
        <taxon>Stephanodiscaceae</taxon>
        <taxon>Cyclotella</taxon>
    </lineage>
</organism>
<keyword evidence="6" id="KW-1185">Reference proteome</keyword>
<comment type="caution">
    <text evidence="5">The sequence shown here is derived from an EMBL/GenBank/DDBJ whole genome shotgun (WGS) entry which is preliminary data.</text>
</comment>
<evidence type="ECO:0000256" key="1">
    <source>
        <dbReference type="ARBA" id="ARBA00004123"/>
    </source>
</evidence>
<comment type="subcellular location">
    <subcellularLocation>
        <location evidence="1">Nucleus</location>
    </subcellularLocation>
</comment>
<dbReference type="Pfam" id="PF25088">
    <property type="entry name" value="GPKOW_C"/>
    <property type="match status" value="1"/>
</dbReference>
<feature type="region of interest" description="Disordered" evidence="3">
    <location>
        <begin position="403"/>
        <end position="603"/>
    </location>
</feature>
<feature type="compositionally biased region" description="Basic and acidic residues" evidence="3">
    <location>
        <begin position="487"/>
        <end position="498"/>
    </location>
</feature>
<feature type="compositionally biased region" description="Basic and acidic residues" evidence="3">
    <location>
        <begin position="528"/>
        <end position="540"/>
    </location>
</feature>
<feature type="region of interest" description="Disordered" evidence="3">
    <location>
        <begin position="1"/>
        <end position="55"/>
    </location>
</feature>
<dbReference type="Pfam" id="PF12656">
    <property type="entry name" value="G-patch_2"/>
    <property type="match status" value="1"/>
</dbReference>
<keyword evidence="2" id="KW-0539">Nucleus</keyword>
<reference evidence="5 6" key="1">
    <citation type="journal article" date="2020" name="G3 (Bethesda)">
        <title>Improved Reference Genome for Cyclotella cryptica CCMP332, a Model for Cell Wall Morphogenesis, Salinity Adaptation, and Lipid Production in Diatoms (Bacillariophyta).</title>
        <authorList>
            <person name="Roberts W.R."/>
            <person name="Downey K.M."/>
            <person name="Ruck E.C."/>
            <person name="Traller J.C."/>
            <person name="Alverson A.J."/>
        </authorList>
    </citation>
    <scope>NUCLEOTIDE SEQUENCE [LARGE SCALE GENOMIC DNA]</scope>
    <source>
        <strain evidence="5 6">CCMP332</strain>
    </source>
</reference>
<gene>
    <name evidence="5" type="ORF">HJC23_010830</name>
</gene>
<evidence type="ECO:0000313" key="6">
    <source>
        <dbReference type="Proteomes" id="UP001516023"/>
    </source>
</evidence>
<protein>
    <recommendedName>
        <fullName evidence="4">Spp2/MOS2 G-patch domain-containing protein</fullName>
    </recommendedName>
</protein>
<dbReference type="PANTHER" id="PTHR15818:SF2">
    <property type="entry name" value="G-PATCH DOMAIN AND KOW MOTIFS-CONTAINING PROTEIN"/>
    <property type="match status" value="1"/>
</dbReference>
<name>A0ABD3QNT5_9STRA</name>
<dbReference type="GO" id="GO:0005634">
    <property type="term" value="C:nucleus"/>
    <property type="evidence" value="ECO:0007669"/>
    <property type="project" value="UniProtKB-SubCell"/>
</dbReference>
<evidence type="ECO:0000256" key="2">
    <source>
        <dbReference type="ARBA" id="ARBA00023242"/>
    </source>
</evidence>
<feature type="compositionally biased region" description="Basic and acidic residues" evidence="3">
    <location>
        <begin position="554"/>
        <end position="585"/>
    </location>
</feature>
<dbReference type="InterPro" id="IPR026822">
    <property type="entry name" value="Spp2/MOS2_G-patch"/>
</dbReference>